<dbReference type="EMBL" id="RQTK01000151">
    <property type="protein sequence ID" value="RUS86063.1"/>
    <property type="molecule type" value="Genomic_DNA"/>
</dbReference>
<feature type="domain" description="Galectin" evidence="3">
    <location>
        <begin position="112"/>
        <end position="240"/>
    </location>
</feature>
<protein>
    <recommendedName>
        <fullName evidence="3">Galectin domain-containing protein</fullName>
    </recommendedName>
</protein>
<feature type="signal peptide" evidence="2">
    <location>
        <begin position="1"/>
        <end position="19"/>
    </location>
</feature>
<sequence length="240" mass="26020">MEGVLCWVLLMVTTPLVSSDCDMIPRPVYMTGTIEGTDCVKISQMHMELAQCAFACYSTDNCTLTYRTCTDSYCDCYACQGLESLQFPIGNQSFFLRSTVIAADLSFPPYNKFALPPGGLSAGNEIKIKCRLAYDKSTFILATSNGDIALTMAFDTNALSLMRNSRVNGVFGKAETNSSCPHRAPLFDHSPAALTVPHCLFDYSPAALTVPHCLFDHSPAALTVPRCLTTVQLPSPCPAV</sequence>
<dbReference type="Proteomes" id="UP000271974">
    <property type="component" value="Unassembled WGS sequence"/>
</dbReference>
<dbReference type="PROSITE" id="PS51304">
    <property type="entry name" value="GALECTIN"/>
    <property type="match status" value="1"/>
</dbReference>
<dbReference type="Gene3D" id="2.60.120.200">
    <property type="match status" value="1"/>
</dbReference>
<keyword evidence="1" id="KW-0430">Lectin</keyword>
<reference evidence="4 5" key="1">
    <citation type="submission" date="2019-01" db="EMBL/GenBank/DDBJ databases">
        <title>A draft genome assembly of the solar-powered sea slug Elysia chlorotica.</title>
        <authorList>
            <person name="Cai H."/>
            <person name="Li Q."/>
            <person name="Fang X."/>
            <person name="Li J."/>
            <person name="Curtis N.E."/>
            <person name="Altenburger A."/>
            <person name="Shibata T."/>
            <person name="Feng M."/>
            <person name="Maeda T."/>
            <person name="Schwartz J.A."/>
            <person name="Shigenobu S."/>
            <person name="Lundholm N."/>
            <person name="Nishiyama T."/>
            <person name="Yang H."/>
            <person name="Hasebe M."/>
            <person name="Li S."/>
            <person name="Pierce S.K."/>
            <person name="Wang J."/>
        </authorList>
    </citation>
    <scope>NUCLEOTIDE SEQUENCE [LARGE SCALE GENOMIC DNA]</scope>
    <source>
        <strain evidence="4">EC2010</strain>
        <tissue evidence="4">Whole organism of an adult</tissue>
    </source>
</reference>
<accession>A0A433TWV3</accession>
<feature type="chain" id="PRO_5019327384" description="Galectin domain-containing protein" evidence="2">
    <location>
        <begin position="20"/>
        <end position="240"/>
    </location>
</feature>
<dbReference type="AlphaFoldDB" id="A0A433TWV3"/>
<evidence type="ECO:0000256" key="1">
    <source>
        <dbReference type="ARBA" id="ARBA00022734"/>
    </source>
</evidence>
<gene>
    <name evidence="4" type="ORF">EGW08_006156</name>
</gene>
<dbReference type="InterPro" id="IPR001079">
    <property type="entry name" value="Galectin_CRD"/>
</dbReference>
<evidence type="ECO:0000259" key="3">
    <source>
        <dbReference type="PROSITE" id="PS51304"/>
    </source>
</evidence>
<keyword evidence="2" id="KW-0732">Signal</keyword>
<evidence type="ECO:0000256" key="2">
    <source>
        <dbReference type="SAM" id="SignalP"/>
    </source>
</evidence>
<name>A0A433TWV3_ELYCH</name>
<dbReference type="GO" id="GO:0030246">
    <property type="term" value="F:carbohydrate binding"/>
    <property type="evidence" value="ECO:0007669"/>
    <property type="project" value="UniProtKB-KW"/>
</dbReference>
<organism evidence="4 5">
    <name type="scientific">Elysia chlorotica</name>
    <name type="common">Eastern emerald elysia</name>
    <name type="synonym">Sea slug</name>
    <dbReference type="NCBI Taxonomy" id="188477"/>
    <lineage>
        <taxon>Eukaryota</taxon>
        <taxon>Metazoa</taxon>
        <taxon>Spiralia</taxon>
        <taxon>Lophotrochozoa</taxon>
        <taxon>Mollusca</taxon>
        <taxon>Gastropoda</taxon>
        <taxon>Heterobranchia</taxon>
        <taxon>Euthyneura</taxon>
        <taxon>Panpulmonata</taxon>
        <taxon>Sacoglossa</taxon>
        <taxon>Placobranchoidea</taxon>
        <taxon>Plakobranchidae</taxon>
        <taxon>Elysia</taxon>
    </lineage>
</organism>
<proteinExistence type="predicted"/>
<evidence type="ECO:0000313" key="4">
    <source>
        <dbReference type="EMBL" id="RUS86063.1"/>
    </source>
</evidence>
<keyword evidence="5" id="KW-1185">Reference proteome</keyword>
<comment type="caution">
    <text evidence="4">The sequence shown here is derived from an EMBL/GenBank/DDBJ whole genome shotgun (WGS) entry which is preliminary data.</text>
</comment>
<evidence type="ECO:0000313" key="5">
    <source>
        <dbReference type="Proteomes" id="UP000271974"/>
    </source>
</evidence>